<evidence type="ECO:0000256" key="5">
    <source>
        <dbReference type="SAM" id="Phobius"/>
    </source>
</evidence>
<keyword evidence="5" id="KW-1133">Transmembrane helix</keyword>
<dbReference type="InterPro" id="IPR000847">
    <property type="entry name" value="LysR_HTH_N"/>
</dbReference>
<dbReference type="Pfam" id="PF00126">
    <property type="entry name" value="HTH_1"/>
    <property type="match status" value="1"/>
</dbReference>
<feature type="transmembrane region" description="Helical" evidence="5">
    <location>
        <begin position="215"/>
        <end position="236"/>
    </location>
</feature>
<dbReference type="PANTHER" id="PTHR30579:SF7">
    <property type="entry name" value="HTH-TYPE TRANSCRIPTIONAL REGULATOR LRHA-RELATED"/>
    <property type="match status" value="1"/>
</dbReference>
<evidence type="ECO:0000259" key="6">
    <source>
        <dbReference type="PROSITE" id="PS50931"/>
    </source>
</evidence>
<dbReference type="Gene3D" id="1.10.10.10">
    <property type="entry name" value="Winged helix-like DNA-binding domain superfamily/Winged helix DNA-binding domain"/>
    <property type="match status" value="1"/>
</dbReference>
<protein>
    <submittedName>
        <fullName evidence="7">DNA-binding transcriptional LysR family regulator</fullName>
    </submittedName>
</protein>
<reference evidence="7 8" key="1">
    <citation type="submission" date="2024-06" db="EMBL/GenBank/DDBJ databases">
        <title>Genomic Encyclopedia of Type Strains, Phase IV (KMG-IV): sequencing the most valuable type-strain genomes for metagenomic binning, comparative biology and taxonomic classification.</title>
        <authorList>
            <person name="Goeker M."/>
        </authorList>
    </citation>
    <scope>NUCLEOTIDE SEQUENCE [LARGE SCALE GENOMIC DNA]</scope>
    <source>
        <strain evidence="7 8">DSM 27865</strain>
    </source>
</reference>
<dbReference type="SUPFAM" id="SSF53850">
    <property type="entry name" value="Periplasmic binding protein-like II"/>
    <property type="match status" value="1"/>
</dbReference>
<feature type="domain" description="HTH lysR-type" evidence="6">
    <location>
        <begin position="9"/>
        <end position="61"/>
    </location>
</feature>
<dbReference type="Gene3D" id="3.40.190.10">
    <property type="entry name" value="Periplasmic binding protein-like II"/>
    <property type="match status" value="2"/>
</dbReference>
<dbReference type="RefSeq" id="WP_354197846.1">
    <property type="nucleotide sequence ID" value="NZ_JBEPML010000016.1"/>
</dbReference>
<keyword evidence="8" id="KW-1185">Reference proteome</keyword>
<comment type="caution">
    <text evidence="7">The sequence shown here is derived from an EMBL/GenBank/DDBJ whole genome shotgun (WGS) entry which is preliminary data.</text>
</comment>
<evidence type="ECO:0000256" key="3">
    <source>
        <dbReference type="ARBA" id="ARBA00023125"/>
    </source>
</evidence>
<organism evidence="7 8">
    <name type="scientific">Aquamicrobium terrae</name>
    <dbReference type="NCBI Taxonomy" id="1324945"/>
    <lineage>
        <taxon>Bacteria</taxon>
        <taxon>Pseudomonadati</taxon>
        <taxon>Pseudomonadota</taxon>
        <taxon>Alphaproteobacteria</taxon>
        <taxon>Hyphomicrobiales</taxon>
        <taxon>Phyllobacteriaceae</taxon>
        <taxon>Aquamicrobium</taxon>
    </lineage>
</organism>
<evidence type="ECO:0000256" key="1">
    <source>
        <dbReference type="ARBA" id="ARBA00009437"/>
    </source>
</evidence>
<evidence type="ECO:0000256" key="4">
    <source>
        <dbReference type="ARBA" id="ARBA00023163"/>
    </source>
</evidence>
<keyword evidence="2" id="KW-0805">Transcription regulation</keyword>
<dbReference type="EMBL" id="JBEPML010000016">
    <property type="protein sequence ID" value="MET3793724.1"/>
    <property type="molecule type" value="Genomic_DNA"/>
</dbReference>
<sequence length="281" mass="31191">MIDFEPGVLRTFVAVVETGSLTGAGRRVGRTQPAVTHQLNRLEQAIMRPLFGPDRRNLVLTADGEMLLHYARAILRLNEETQEHFSSPPLEGRVILGTPDLYAAYLLPDILSRFSRSYPGIELELRCRRSIYLETALQEGELDLALVTRQPEGMEGQLVRREPLVWVAGAEVHPEADEAVPLALLPEGSVYREQALEALDSARRRWRIVSVSDSIAGLLAAVLAGLAVAVFPRCALQPGVRRLGQRDGFPPLPQLDLLLLRRQSKISDAAKHLADYIAREL</sequence>
<evidence type="ECO:0000256" key="2">
    <source>
        <dbReference type="ARBA" id="ARBA00023015"/>
    </source>
</evidence>
<dbReference type="SUPFAM" id="SSF46785">
    <property type="entry name" value="Winged helix' DNA-binding domain"/>
    <property type="match status" value="1"/>
</dbReference>
<keyword evidence="3 7" id="KW-0238">DNA-binding</keyword>
<keyword evidence="5" id="KW-0812">Transmembrane</keyword>
<keyword evidence="4" id="KW-0804">Transcription</keyword>
<dbReference type="InterPro" id="IPR050176">
    <property type="entry name" value="LTTR"/>
</dbReference>
<dbReference type="InterPro" id="IPR036388">
    <property type="entry name" value="WH-like_DNA-bd_sf"/>
</dbReference>
<accession>A0ABV2N4B4</accession>
<dbReference type="InterPro" id="IPR036390">
    <property type="entry name" value="WH_DNA-bd_sf"/>
</dbReference>
<dbReference type="Proteomes" id="UP001549076">
    <property type="component" value="Unassembled WGS sequence"/>
</dbReference>
<name>A0ABV2N4B4_9HYPH</name>
<dbReference type="PANTHER" id="PTHR30579">
    <property type="entry name" value="TRANSCRIPTIONAL REGULATOR"/>
    <property type="match status" value="1"/>
</dbReference>
<dbReference type="Pfam" id="PF03466">
    <property type="entry name" value="LysR_substrate"/>
    <property type="match status" value="1"/>
</dbReference>
<dbReference type="InterPro" id="IPR005119">
    <property type="entry name" value="LysR_subst-bd"/>
</dbReference>
<proteinExistence type="inferred from homology"/>
<gene>
    <name evidence="7" type="ORF">ABID37_003962</name>
</gene>
<comment type="similarity">
    <text evidence="1">Belongs to the LysR transcriptional regulatory family.</text>
</comment>
<keyword evidence="5" id="KW-0472">Membrane</keyword>
<evidence type="ECO:0000313" key="8">
    <source>
        <dbReference type="Proteomes" id="UP001549076"/>
    </source>
</evidence>
<dbReference type="GO" id="GO:0003677">
    <property type="term" value="F:DNA binding"/>
    <property type="evidence" value="ECO:0007669"/>
    <property type="project" value="UniProtKB-KW"/>
</dbReference>
<dbReference type="PROSITE" id="PS50931">
    <property type="entry name" value="HTH_LYSR"/>
    <property type="match status" value="1"/>
</dbReference>
<evidence type="ECO:0000313" key="7">
    <source>
        <dbReference type="EMBL" id="MET3793724.1"/>
    </source>
</evidence>